<feature type="non-terminal residue" evidence="1">
    <location>
        <position position="1"/>
    </location>
</feature>
<evidence type="ECO:0000313" key="1">
    <source>
        <dbReference type="EMBL" id="MBF2734718.1"/>
    </source>
</evidence>
<dbReference type="EMBL" id="JADHEI010000023">
    <property type="protein sequence ID" value="MBF2734718.1"/>
    <property type="molecule type" value="Genomic_DNA"/>
</dbReference>
<sequence>LIETIAEQSDDQAAGLSIRELESIRDDNLIAIMQALEGGATKNGWGAGESLAEFRKAMRAKMQSKIQANAQGRKTP</sequence>
<accession>A0A930UFH5</accession>
<proteinExistence type="predicted"/>
<gene>
    <name evidence="1" type="ORF">ISN26_01250</name>
</gene>
<dbReference type="AlphaFoldDB" id="A0A930UFH5"/>
<organism evidence="1 2">
    <name type="scientific">Candidatus Amphirhobacter heronislandensis</name>
    <dbReference type="NCBI Taxonomy" id="1732024"/>
    <lineage>
        <taxon>Bacteria</taxon>
        <taxon>Pseudomonadati</taxon>
        <taxon>Pseudomonadota</taxon>
        <taxon>Gammaproteobacteria</taxon>
        <taxon>Candidatus Tethybacterales</taxon>
        <taxon>Candidatus Tethybacteraceae</taxon>
        <taxon>Candidatus Amphirhobacter</taxon>
    </lineage>
</organism>
<keyword evidence="2" id="KW-1185">Reference proteome</keyword>
<protein>
    <submittedName>
        <fullName evidence="1">Uncharacterized protein</fullName>
    </submittedName>
</protein>
<evidence type="ECO:0000313" key="2">
    <source>
        <dbReference type="Proteomes" id="UP000604381"/>
    </source>
</evidence>
<dbReference type="Proteomes" id="UP000604381">
    <property type="component" value="Unassembled WGS sequence"/>
</dbReference>
<name>A0A930UFH5_9GAMM</name>
<reference evidence="1" key="1">
    <citation type="submission" date="2020-10" db="EMBL/GenBank/DDBJ databases">
        <title>An improved Amphimedon queenslandica hologenome assembly reveals how three proteobacterial symbionts can extend the metabolic phenotypic of their marine sponge host.</title>
        <authorList>
            <person name="Degnan B."/>
            <person name="Degnan S."/>
            <person name="Xiang X."/>
        </authorList>
    </citation>
    <scope>NUCLEOTIDE SEQUENCE</scope>
    <source>
        <strain evidence="1">AqS2</strain>
    </source>
</reference>
<comment type="caution">
    <text evidence="1">The sequence shown here is derived from an EMBL/GenBank/DDBJ whole genome shotgun (WGS) entry which is preliminary data.</text>
</comment>